<keyword evidence="4" id="KW-1185">Reference proteome</keyword>
<reference evidence="2" key="2">
    <citation type="submission" date="2016-05" db="EMBL/GenBank/DDBJ databases">
        <title>Comparative analysis highlights variable genome content of wheat rusts and divergence of the mating loci.</title>
        <authorList>
            <person name="Cuomo C.A."/>
            <person name="Bakkeren G."/>
            <person name="Szabo L."/>
            <person name="Khalil H."/>
            <person name="Joly D."/>
            <person name="Goldberg J."/>
            <person name="Young S."/>
            <person name="Zeng Q."/>
            <person name="Fellers J."/>
        </authorList>
    </citation>
    <scope>NUCLEOTIDE SEQUENCE [LARGE SCALE GENOMIC DNA]</scope>
    <source>
        <strain evidence="2">1-1 BBBD Race 1</strain>
    </source>
</reference>
<feature type="region of interest" description="Disordered" evidence="1">
    <location>
        <begin position="233"/>
        <end position="267"/>
    </location>
</feature>
<dbReference type="Proteomes" id="UP000005240">
    <property type="component" value="Unassembled WGS sequence"/>
</dbReference>
<dbReference type="EMBL" id="ADAS02000047">
    <property type="protein sequence ID" value="OAV93717.1"/>
    <property type="molecule type" value="Genomic_DNA"/>
</dbReference>
<sequence length="267" mass="30498">MTRLLTRQAYVRPSTSCSLIPKNMSSQSLESKAWILDGVYFTGDRKEFDRFLYYIKDALLVAARELGTEKMQIDWIARHFRYPAGKHSMVESPLSYQWWIGLLEKNARACNKPISHTVSTYDTYKLPELASTQAFLVHLKEAFGCDDAQEDRRKALTACKQGDQNIRHFNPLFNSLVYGVDLTESERCDIYEEALNVGLLTTAIKHTGWREAKTLEDKQDLARSAAYIQHKLAQIPDSEAGNPENHVDQQPNVPEHPNREPAPEQAK</sequence>
<proteinExistence type="predicted"/>
<dbReference type="AlphaFoldDB" id="A0A0C4F8T4"/>
<evidence type="ECO:0000313" key="3">
    <source>
        <dbReference type="EnsemblFungi" id="PTTG_09589-t43_1-p1"/>
    </source>
</evidence>
<gene>
    <name evidence="2" type="ORF">PTTG_09589</name>
</gene>
<dbReference type="OrthoDB" id="2495163at2759"/>
<dbReference type="VEuPathDB" id="FungiDB:PTTG_09589"/>
<reference evidence="2" key="1">
    <citation type="submission" date="2009-11" db="EMBL/GenBank/DDBJ databases">
        <authorList>
            <consortium name="The Broad Institute Genome Sequencing Platform"/>
            <person name="Ward D."/>
            <person name="Feldgarden M."/>
            <person name="Earl A."/>
            <person name="Young S.K."/>
            <person name="Zeng Q."/>
            <person name="Koehrsen M."/>
            <person name="Alvarado L."/>
            <person name="Berlin A."/>
            <person name="Bochicchio J."/>
            <person name="Borenstein D."/>
            <person name="Chapman S.B."/>
            <person name="Chen Z."/>
            <person name="Engels R."/>
            <person name="Freedman E."/>
            <person name="Gellesch M."/>
            <person name="Goldberg J."/>
            <person name="Griggs A."/>
            <person name="Gujja S."/>
            <person name="Heilman E."/>
            <person name="Heiman D."/>
            <person name="Hepburn T."/>
            <person name="Howarth C."/>
            <person name="Jen D."/>
            <person name="Larson L."/>
            <person name="Lewis B."/>
            <person name="Mehta T."/>
            <person name="Park D."/>
            <person name="Pearson M."/>
            <person name="Roberts A."/>
            <person name="Saif S."/>
            <person name="Shea T."/>
            <person name="Shenoy N."/>
            <person name="Sisk P."/>
            <person name="Stolte C."/>
            <person name="Sykes S."/>
            <person name="Thomson T."/>
            <person name="Walk T."/>
            <person name="White J."/>
            <person name="Yandava C."/>
            <person name="Izard J."/>
            <person name="Baranova O.V."/>
            <person name="Blanton J.M."/>
            <person name="Tanner A.C."/>
            <person name="Dewhirst F.E."/>
            <person name="Haas B."/>
            <person name="Nusbaum C."/>
            <person name="Birren B."/>
        </authorList>
    </citation>
    <scope>NUCLEOTIDE SEQUENCE [LARGE SCALE GENOMIC DNA]</scope>
    <source>
        <strain evidence="2">1-1 BBBD Race 1</strain>
    </source>
</reference>
<evidence type="ECO:0000313" key="4">
    <source>
        <dbReference type="Proteomes" id="UP000005240"/>
    </source>
</evidence>
<evidence type="ECO:0000313" key="2">
    <source>
        <dbReference type="EMBL" id="OAV93717.1"/>
    </source>
</evidence>
<name>A0A0C4F8T4_PUCT1</name>
<accession>A0A0C4F8T4</accession>
<evidence type="ECO:0000256" key="1">
    <source>
        <dbReference type="SAM" id="MobiDB-lite"/>
    </source>
</evidence>
<evidence type="ECO:0008006" key="5">
    <source>
        <dbReference type="Google" id="ProtNLM"/>
    </source>
</evidence>
<protein>
    <recommendedName>
        <fullName evidence="5">Retrotransposon gag domain-containing protein</fullName>
    </recommendedName>
</protein>
<reference evidence="3" key="4">
    <citation type="submission" date="2025-05" db="UniProtKB">
        <authorList>
            <consortium name="EnsemblFungi"/>
        </authorList>
    </citation>
    <scope>IDENTIFICATION</scope>
    <source>
        <strain evidence="3">isolate 1-1 / race 1 (BBBD)</strain>
    </source>
</reference>
<dbReference type="EnsemblFungi" id="PTTG_09589-t43_1">
    <property type="protein sequence ID" value="PTTG_09589-t43_1-p1"/>
    <property type="gene ID" value="PTTG_09589"/>
</dbReference>
<reference evidence="3 4" key="3">
    <citation type="journal article" date="2017" name="G3 (Bethesda)">
        <title>Comparative analysis highlights variable genome content of wheat rusts and divergence of the mating loci.</title>
        <authorList>
            <person name="Cuomo C.A."/>
            <person name="Bakkeren G."/>
            <person name="Khalil H.B."/>
            <person name="Panwar V."/>
            <person name="Joly D."/>
            <person name="Linning R."/>
            <person name="Sakthikumar S."/>
            <person name="Song X."/>
            <person name="Adiconis X."/>
            <person name="Fan L."/>
            <person name="Goldberg J.M."/>
            <person name="Levin J.Z."/>
            <person name="Young S."/>
            <person name="Zeng Q."/>
            <person name="Anikster Y."/>
            <person name="Bruce M."/>
            <person name="Wang M."/>
            <person name="Yin C."/>
            <person name="McCallum B."/>
            <person name="Szabo L.J."/>
            <person name="Hulbert S."/>
            <person name="Chen X."/>
            <person name="Fellers J.P."/>
        </authorList>
    </citation>
    <scope>NUCLEOTIDE SEQUENCE</scope>
    <source>
        <strain evidence="3">isolate 1-1 / race 1 (BBBD)</strain>
        <strain evidence="4">Isolate 1-1 / race 1 (BBBD)</strain>
    </source>
</reference>
<organism evidence="2">
    <name type="scientific">Puccinia triticina (isolate 1-1 / race 1 (BBBD))</name>
    <name type="common">Brown leaf rust fungus</name>
    <dbReference type="NCBI Taxonomy" id="630390"/>
    <lineage>
        <taxon>Eukaryota</taxon>
        <taxon>Fungi</taxon>
        <taxon>Dikarya</taxon>
        <taxon>Basidiomycota</taxon>
        <taxon>Pucciniomycotina</taxon>
        <taxon>Pucciniomycetes</taxon>
        <taxon>Pucciniales</taxon>
        <taxon>Pucciniaceae</taxon>
        <taxon>Puccinia</taxon>
    </lineage>
</organism>
<feature type="compositionally biased region" description="Basic and acidic residues" evidence="1">
    <location>
        <begin position="256"/>
        <end position="267"/>
    </location>
</feature>